<dbReference type="eggNOG" id="ENOG502QQM8">
    <property type="taxonomic scope" value="Eukaryota"/>
</dbReference>
<evidence type="ECO:0000256" key="2">
    <source>
        <dbReference type="ARBA" id="ARBA00006946"/>
    </source>
</evidence>
<evidence type="ECO:0000256" key="1">
    <source>
        <dbReference type="ARBA" id="ARBA00004245"/>
    </source>
</evidence>
<accession>T1KFU6</accession>
<dbReference type="Pfam" id="PF05622">
    <property type="entry name" value="HOOK"/>
    <property type="match status" value="3"/>
</dbReference>
<evidence type="ECO:0000256" key="7">
    <source>
        <dbReference type="SAM" id="Coils"/>
    </source>
</evidence>
<reference evidence="10" key="2">
    <citation type="submission" date="2015-06" db="UniProtKB">
        <authorList>
            <consortium name="EnsemblMetazoa"/>
        </authorList>
    </citation>
    <scope>IDENTIFICATION</scope>
</reference>
<feature type="domain" description="HOOK N-terminal" evidence="9">
    <location>
        <begin position="5"/>
        <end position="97"/>
    </location>
</feature>
<dbReference type="InterPro" id="IPR036872">
    <property type="entry name" value="CH_dom_sf"/>
</dbReference>
<protein>
    <recommendedName>
        <fullName evidence="12">HOOK N-terminal domain-containing protein</fullName>
    </recommendedName>
</protein>
<feature type="coiled-coil region" evidence="7">
    <location>
        <begin position="419"/>
        <end position="489"/>
    </location>
</feature>
<feature type="coiled-coil region" evidence="7">
    <location>
        <begin position="517"/>
        <end position="551"/>
    </location>
</feature>
<keyword evidence="6" id="KW-0206">Cytoskeleton</keyword>
<keyword evidence="4" id="KW-0493">Microtubule</keyword>
<comment type="similarity">
    <text evidence="2">Belongs to the hook family.</text>
</comment>
<feature type="domain" description="Hook C-terminal" evidence="8">
    <location>
        <begin position="148"/>
        <end position="490"/>
    </location>
</feature>
<dbReference type="GO" id="GO:0008017">
    <property type="term" value="F:microtubule binding"/>
    <property type="evidence" value="ECO:0007669"/>
    <property type="project" value="InterPro"/>
</dbReference>
<dbReference type="HOGENOM" id="CLU_011214_1_0_1"/>
<dbReference type="GO" id="GO:0005813">
    <property type="term" value="C:centrosome"/>
    <property type="evidence" value="ECO:0007669"/>
    <property type="project" value="TreeGrafter"/>
</dbReference>
<dbReference type="PANTHER" id="PTHR18947:SF39">
    <property type="entry name" value="PROTEIN HOOK"/>
    <property type="match status" value="1"/>
</dbReference>
<dbReference type="InterPro" id="IPR043936">
    <property type="entry name" value="HOOK_N"/>
</dbReference>
<keyword evidence="11" id="KW-1185">Reference proteome</keyword>
<evidence type="ECO:0000313" key="11">
    <source>
        <dbReference type="Proteomes" id="UP000015104"/>
    </source>
</evidence>
<keyword evidence="3" id="KW-0963">Cytoplasm</keyword>
<dbReference type="STRING" id="32264.T1KFU6"/>
<evidence type="ECO:0000256" key="4">
    <source>
        <dbReference type="ARBA" id="ARBA00022701"/>
    </source>
</evidence>
<dbReference type="PANTHER" id="PTHR18947">
    <property type="entry name" value="HOOK PROTEINS"/>
    <property type="match status" value="1"/>
</dbReference>
<dbReference type="SUPFAM" id="SSF116907">
    <property type="entry name" value="Hook domain"/>
    <property type="match status" value="1"/>
</dbReference>
<dbReference type="GO" id="GO:0005737">
    <property type="term" value="C:cytoplasm"/>
    <property type="evidence" value="ECO:0007669"/>
    <property type="project" value="TreeGrafter"/>
</dbReference>
<feature type="domain" description="Hook C-terminal" evidence="8">
    <location>
        <begin position="594"/>
        <end position="682"/>
    </location>
</feature>
<evidence type="ECO:0000256" key="5">
    <source>
        <dbReference type="ARBA" id="ARBA00023054"/>
    </source>
</evidence>
<evidence type="ECO:0000259" key="8">
    <source>
        <dbReference type="Pfam" id="PF05622"/>
    </source>
</evidence>
<dbReference type="Gene3D" id="1.10.418.10">
    <property type="entry name" value="Calponin-like domain"/>
    <property type="match status" value="1"/>
</dbReference>
<dbReference type="InterPro" id="IPR008636">
    <property type="entry name" value="Hook_C"/>
</dbReference>
<evidence type="ECO:0000256" key="3">
    <source>
        <dbReference type="ARBA" id="ARBA00022490"/>
    </source>
</evidence>
<dbReference type="Gene3D" id="1.10.287.510">
    <property type="entry name" value="Helix hairpin bin"/>
    <property type="match status" value="1"/>
</dbReference>
<dbReference type="GO" id="GO:0030705">
    <property type="term" value="P:cytoskeleton-dependent intracellular transport"/>
    <property type="evidence" value="ECO:0007669"/>
    <property type="project" value="InterPro"/>
</dbReference>
<comment type="subcellular location">
    <subcellularLocation>
        <location evidence="1">Cytoplasm</location>
        <location evidence="1">Cytoskeleton</location>
    </subcellularLocation>
</comment>
<reference evidence="11" key="1">
    <citation type="submission" date="2011-08" db="EMBL/GenBank/DDBJ databases">
        <authorList>
            <person name="Rombauts S."/>
        </authorList>
    </citation>
    <scope>NUCLEOTIDE SEQUENCE</scope>
    <source>
        <strain evidence="11">London</strain>
    </source>
</reference>
<feature type="coiled-coil region" evidence="7">
    <location>
        <begin position="122"/>
        <end position="389"/>
    </location>
</feature>
<dbReference type="GO" id="GO:0005874">
    <property type="term" value="C:microtubule"/>
    <property type="evidence" value="ECO:0007669"/>
    <property type="project" value="UniProtKB-KW"/>
</dbReference>
<sequence>MGDISSDNWRLRISNLKKVLDKIVDWYTDVLNQNISTWISLPDINVIGKECNSEQLGRLLQLVVGIAVQCDKKTEYIGVIMGLADEIQLVVMQAVQEIMTVGRDRETSISMTFPDSLNTDQIQILKDQLRKALDELSIANEARELADQRLFEMEKALNMLKEEKEALMQENDKLVQKLSDETNTERGCERADPSDASLKDRHYNKLQLRIEALQEDLYKMESHKEEYMAKNEILENDLMELRLKNEDLQRKAKEARALKDELDILRHVSERVDKYEQMIEVYKNRLEEMSDLKRQVKTLEERNSRLVKTNVKLEEELKRSSTLKSQIDMYKKQVQDLHTEVAEQNLRADKIDFDFKRLQDKCTILKQEKDKLLQENDRLKSELEETRARSDSESILQDAIVKDPKCLINEINNQQMESVEDIREKVIKLEHANQMLRDKLKDSDDEKVVLLQTNLGDAKERITELEAENRNLNRSMLELKSQLQDLTASGTNFPANNQGQELPEEMPRDLETALRRISELQLSVRKKDHEMSELESKYKKAVTKARQVVQNLEPLSLQSPTSRLSSVVNSNGGPMSAPVPNLYFGESNNSLYLSDDVNELKTNLRLKERQIFDLEKDLYSCKALKNMEEKLMTVAFHNLAANVQRRAVSQRISNSRSSSNASLSAAECSSFLNKQRKAQTRRLNLAAVSPSELYE</sequence>
<evidence type="ECO:0000259" key="9">
    <source>
        <dbReference type="Pfam" id="PF19047"/>
    </source>
</evidence>
<organism evidence="10 11">
    <name type="scientific">Tetranychus urticae</name>
    <name type="common">Two-spotted spider mite</name>
    <dbReference type="NCBI Taxonomy" id="32264"/>
    <lineage>
        <taxon>Eukaryota</taxon>
        <taxon>Metazoa</taxon>
        <taxon>Ecdysozoa</taxon>
        <taxon>Arthropoda</taxon>
        <taxon>Chelicerata</taxon>
        <taxon>Arachnida</taxon>
        <taxon>Acari</taxon>
        <taxon>Acariformes</taxon>
        <taxon>Trombidiformes</taxon>
        <taxon>Prostigmata</taxon>
        <taxon>Eleutherengona</taxon>
        <taxon>Raphignathae</taxon>
        <taxon>Tetranychoidea</taxon>
        <taxon>Tetranychidae</taxon>
        <taxon>Tetranychus</taxon>
    </lineage>
</organism>
<dbReference type="Pfam" id="PF19047">
    <property type="entry name" value="HOOK_N"/>
    <property type="match status" value="1"/>
</dbReference>
<evidence type="ECO:0000256" key="6">
    <source>
        <dbReference type="ARBA" id="ARBA00023212"/>
    </source>
</evidence>
<dbReference type="EMBL" id="CAEY01000038">
    <property type="status" value="NOT_ANNOTATED_CDS"/>
    <property type="molecule type" value="Genomic_DNA"/>
</dbReference>
<dbReference type="Proteomes" id="UP000015104">
    <property type="component" value="Unassembled WGS sequence"/>
</dbReference>
<dbReference type="EnsemblMetazoa" id="tetur10g04410.1">
    <property type="protein sequence ID" value="tetur10g04410.1"/>
    <property type="gene ID" value="tetur10g04410"/>
</dbReference>
<evidence type="ECO:0000313" key="10">
    <source>
        <dbReference type="EnsemblMetazoa" id="tetur10g04410.1"/>
    </source>
</evidence>
<dbReference type="GO" id="GO:0051959">
    <property type="term" value="F:dynein light intermediate chain binding"/>
    <property type="evidence" value="ECO:0007669"/>
    <property type="project" value="TreeGrafter"/>
</dbReference>
<evidence type="ECO:0008006" key="12">
    <source>
        <dbReference type="Google" id="ProtNLM"/>
    </source>
</evidence>
<proteinExistence type="inferred from homology"/>
<dbReference type="GO" id="GO:0031122">
    <property type="term" value="P:cytoplasmic microtubule organization"/>
    <property type="evidence" value="ECO:0007669"/>
    <property type="project" value="InterPro"/>
</dbReference>
<keyword evidence="5 7" id="KW-0175">Coiled coil</keyword>
<feature type="domain" description="Hook C-terminal" evidence="8">
    <location>
        <begin position="500"/>
        <end position="558"/>
    </location>
</feature>
<dbReference type="AlphaFoldDB" id="T1KFU6"/>
<name>T1KFU6_TETUR</name>